<feature type="transmembrane region" description="Helical" evidence="1">
    <location>
        <begin position="175"/>
        <end position="196"/>
    </location>
</feature>
<sequence length="687" mass="77974">MSILKRLGIKLPPLPSQPPTHEPHRQTLIQLSVIIGVAALMHFQIADPIIGFFALAVYTLKLTLIITGKNAPHRVIMMVLSIVSLVAIVALYGGWNGQRAGISFLVLLATLKFLESRGLRDYFVVCLILYFLAASSFLFDSSILSITVVLIYTLAITGILFQLSNPTPQGLFAPFKSSTMLVVKAVPIAILLFFFFPRIQGDFGFLPSQDELSSELSDSLVAGEMAASAFDNSLAFRVEFDDSPPISADRYWRVKVMNEEQNFTWKVSEPNARDFQRSRALQAAITPSEDDIRYQVLHEQTTDHYLPYLDYITEVERGKVLFDFSVFQSQSSSNKFRYRGGSNLTPPVFDQQVDRDRLLRTDSQPSARLQALMAQWRDGAESDADIIARVYQHIENTDFSYSLNPPGLSDENKIEDFLLNTKTGYCEHYASAFTIIMRWMGIPARVVVGYQGGRFNDAGDFLEVRYSDAHAWSEVWVNQRWQRVDPTAAISPERIEFGMDALLQLWDGDGLGGDASGRALADFLNPSSGARLMRNMRDSWNNISYQWNKWIVEYDFETQKELLKNLGIKSENSLSTLVALMFSATGALIVFYFWRLMPRRIKRSDAQLLYLKFVAKLAKLNINKRQDESPQEFSDKACREAPHLKHQIEKITDTYHAIRFGPDSTDPTTQLLTLRRLVKKFNAKHKN</sequence>
<dbReference type="AlphaFoldDB" id="A0A395JF24"/>
<dbReference type="Proteomes" id="UP000253083">
    <property type="component" value="Unassembled WGS sequence"/>
</dbReference>
<gene>
    <name evidence="3" type="ORF">DFR28_10854</name>
</gene>
<accession>A0A395JF24</accession>
<dbReference type="Pfam" id="PF13559">
    <property type="entry name" value="DUF4129"/>
    <property type="match status" value="1"/>
</dbReference>
<feature type="transmembrane region" description="Helical" evidence="1">
    <location>
        <begin position="122"/>
        <end position="139"/>
    </location>
</feature>
<dbReference type="InParanoid" id="A0A395JF24"/>
<proteinExistence type="predicted"/>
<keyword evidence="1" id="KW-0812">Transmembrane</keyword>
<dbReference type="Pfam" id="PF11992">
    <property type="entry name" value="TgpA_N"/>
    <property type="match status" value="1"/>
</dbReference>
<dbReference type="PANTHER" id="PTHR42736:SF1">
    <property type="entry name" value="PROTEIN-GLUTAMINE GAMMA-GLUTAMYLTRANSFERASE"/>
    <property type="match status" value="1"/>
</dbReference>
<dbReference type="InterPro" id="IPR052901">
    <property type="entry name" value="Bact_TGase-like"/>
</dbReference>
<evidence type="ECO:0000256" key="1">
    <source>
        <dbReference type="SAM" id="Phobius"/>
    </source>
</evidence>
<comment type="caution">
    <text evidence="3">The sequence shown here is derived from an EMBL/GenBank/DDBJ whole genome shotgun (WGS) entry which is preliminary data.</text>
</comment>
<feature type="domain" description="Transglutaminase-like" evidence="2">
    <location>
        <begin position="418"/>
        <end position="488"/>
    </location>
</feature>
<dbReference type="PANTHER" id="PTHR42736">
    <property type="entry name" value="PROTEIN-GLUTAMINE GAMMA-GLUTAMYLTRANSFERASE"/>
    <property type="match status" value="1"/>
</dbReference>
<keyword evidence="1" id="KW-0472">Membrane</keyword>
<organism evidence="3 4">
    <name type="scientific">Arenicella xantha</name>
    <dbReference type="NCBI Taxonomy" id="644221"/>
    <lineage>
        <taxon>Bacteria</taxon>
        <taxon>Pseudomonadati</taxon>
        <taxon>Pseudomonadota</taxon>
        <taxon>Gammaproteobacteria</taxon>
        <taxon>Arenicellales</taxon>
        <taxon>Arenicellaceae</taxon>
        <taxon>Arenicella</taxon>
    </lineage>
</organism>
<name>A0A395JF24_9GAMM</name>
<keyword evidence="4" id="KW-1185">Reference proteome</keyword>
<dbReference type="SUPFAM" id="SSF54001">
    <property type="entry name" value="Cysteine proteinases"/>
    <property type="match status" value="1"/>
</dbReference>
<dbReference type="OrthoDB" id="9804872at2"/>
<evidence type="ECO:0000259" key="2">
    <source>
        <dbReference type="SMART" id="SM00460"/>
    </source>
</evidence>
<dbReference type="Gene3D" id="3.10.620.30">
    <property type="match status" value="1"/>
</dbReference>
<dbReference type="RefSeq" id="WP_113955802.1">
    <property type="nucleotide sequence ID" value="NZ_QNRT01000008.1"/>
</dbReference>
<dbReference type="SMART" id="SM00460">
    <property type="entry name" value="TGc"/>
    <property type="match status" value="1"/>
</dbReference>
<dbReference type="Pfam" id="PF01841">
    <property type="entry name" value="Transglut_core"/>
    <property type="match status" value="1"/>
</dbReference>
<dbReference type="InterPro" id="IPR021878">
    <property type="entry name" value="TgpA_N"/>
</dbReference>
<dbReference type="EMBL" id="QNRT01000008">
    <property type="protein sequence ID" value="RBP48325.1"/>
    <property type="molecule type" value="Genomic_DNA"/>
</dbReference>
<evidence type="ECO:0000313" key="4">
    <source>
        <dbReference type="Proteomes" id="UP000253083"/>
    </source>
</evidence>
<protein>
    <submittedName>
        <fullName evidence="3">Uncharacterized protein DUF4129</fullName>
    </submittedName>
</protein>
<feature type="transmembrane region" description="Helical" evidence="1">
    <location>
        <begin position="145"/>
        <end position="163"/>
    </location>
</feature>
<evidence type="ECO:0000313" key="3">
    <source>
        <dbReference type="EMBL" id="RBP48325.1"/>
    </source>
</evidence>
<dbReference type="InterPro" id="IPR038765">
    <property type="entry name" value="Papain-like_cys_pep_sf"/>
</dbReference>
<dbReference type="InterPro" id="IPR025403">
    <property type="entry name" value="TgpA-like_C"/>
</dbReference>
<feature type="transmembrane region" description="Helical" evidence="1">
    <location>
        <begin position="574"/>
        <end position="594"/>
    </location>
</feature>
<feature type="transmembrane region" description="Helical" evidence="1">
    <location>
        <begin position="75"/>
        <end position="93"/>
    </location>
</feature>
<reference evidence="3 4" key="1">
    <citation type="submission" date="2018-06" db="EMBL/GenBank/DDBJ databases">
        <title>Genomic Encyclopedia of Type Strains, Phase IV (KMG-IV): sequencing the most valuable type-strain genomes for metagenomic binning, comparative biology and taxonomic classification.</title>
        <authorList>
            <person name="Goeker M."/>
        </authorList>
    </citation>
    <scope>NUCLEOTIDE SEQUENCE [LARGE SCALE GENOMIC DNA]</scope>
    <source>
        <strain evidence="3 4">DSM 24032</strain>
    </source>
</reference>
<dbReference type="InterPro" id="IPR002931">
    <property type="entry name" value="Transglutaminase-like"/>
</dbReference>
<keyword evidence="1" id="KW-1133">Transmembrane helix</keyword>